<proteinExistence type="predicted"/>
<evidence type="ECO:0000313" key="2">
    <source>
        <dbReference type="Proteomes" id="UP000694892"/>
    </source>
</evidence>
<dbReference type="Proteomes" id="UP000694892">
    <property type="component" value="Chromosome 3S"/>
</dbReference>
<organism evidence="1 2">
    <name type="scientific">Xenopus laevis</name>
    <name type="common">African clawed frog</name>
    <dbReference type="NCBI Taxonomy" id="8355"/>
    <lineage>
        <taxon>Eukaryota</taxon>
        <taxon>Metazoa</taxon>
        <taxon>Chordata</taxon>
        <taxon>Craniata</taxon>
        <taxon>Vertebrata</taxon>
        <taxon>Euteleostomi</taxon>
        <taxon>Amphibia</taxon>
        <taxon>Batrachia</taxon>
        <taxon>Anura</taxon>
        <taxon>Pipoidea</taxon>
        <taxon>Pipidae</taxon>
        <taxon>Xenopodinae</taxon>
        <taxon>Xenopus</taxon>
        <taxon>Xenopus</taxon>
    </lineage>
</organism>
<name>A0A974HQW3_XENLA</name>
<sequence length="79" mass="8709">MSQTGIFSLSMRSSKMQYYQTSDSWYCMLGDRVIVAAKPLIRGPGHGTSLICACILTSNPLRLQALQDRDLLPTVSLTT</sequence>
<protein>
    <submittedName>
        <fullName evidence="1">Uncharacterized protein</fullName>
    </submittedName>
</protein>
<reference evidence="2" key="1">
    <citation type="journal article" date="2016" name="Nature">
        <title>Genome evolution in the allotetraploid frog Xenopus laevis.</title>
        <authorList>
            <person name="Session A.M."/>
            <person name="Uno Y."/>
            <person name="Kwon T."/>
            <person name="Chapman J.A."/>
            <person name="Toyoda A."/>
            <person name="Takahashi S."/>
            <person name="Fukui A."/>
            <person name="Hikosaka A."/>
            <person name="Suzuki A."/>
            <person name="Kondo M."/>
            <person name="van Heeringen S.J."/>
            <person name="Quigley I."/>
            <person name="Heinz S."/>
            <person name="Ogino H."/>
            <person name="Ochi H."/>
            <person name="Hellsten U."/>
            <person name="Lyons J.B."/>
            <person name="Simakov O."/>
            <person name="Putnam N."/>
            <person name="Stites J."/>
            <person name="Kuroki Y."/>
            <person name="Tanaka T."/>
            <person name="Michiue T."/>
            <person name="Watanabe M."/>
            <person name="Bogdanovic O."/>
            <person name="Lister R."/>
            <person name="Georgiou G."/>
            <person name="Paranjpe S.S."/>
            <person name="van Kruijsbergen I."/>
            <person name="Shu S."/>
            <person name="Carlson J."/>
            <person name="Kinoshita T."/>
            <person name="Ohta Y."/>
            <person name="Mawaribuchi S."/>
            <person name="Jenkins J."/>
            <person name="Grimwood J."/>
            <person name="Schmutz J."/>
            <person name="Mitros T."/>
            <person name="Mozaffari S.V."/>
            <person name="Suzuki Y."/>
            <person name="Haramoto Y."/>
            <person name="Yamamoto T.S."/>
            <person name="Takagi C."/>
            <person name="Heald R."/>
            <person name="Miller K."/>
            <person name="Haudenschild C."/>
            <person name="Kitzman J."/>
            <person name="Nakayama T."/>
            <person name="Izutsu Y."/>
            <person name="Robert J."/>
            <person name="Fortriede J."/>
            <person name="Burns K."/>
            <person name="Lotay V."/>
            <person name="Karimi K."/>
            <person name="Yasuoka Y."/>
            <person name="Dichmann D.S."/>
            <person name="Flajnik M.F."/>
            <person name="Houston D.W."/>
            <person name="Shendure J."/>
            <person name="DuPasquier L."/>
            <person name="Vize P.D."/>
            <person name="Zorn A.M."/>
            <person name="Ito M."/>
            <person name="Marcotte E.M."/>
            <person name="Wallingford J.B."/>
            <person name="Ito Y."/>
            <person name="Asashima M."/>
            <person name="Ueno N."/>
            <person name="Matsuda Y."/>
            <person name="Veenstra G.J."/>
            <person name="Fujiyama A."/>
            <person name="Harland R.M."/>
            <person name="Taira M."/>
            <person name="Rokhsar D.S."/>
        </authorList>
    </citation>
    <scope>NUCLEOTIDE SEQUENCE [LARGE SCALE GENOMIC DNA]</scope>
    <source>
        <strain evidence="2">J</strain>
    </source>
</reference>
<gene>
    <name evidence="1" type="ORF">XELAEV_18020295mg</name>
</gene>
<dbReference type="AlphaFoldDB" id="A0A974HQW3"/>
<accession>A0A974HQW3</accession>
<dbReference type="EMBL" id="CM004471">
    <property type="protein sequence ID" value="OCT86613.1"/>
    <property type="molecule type" value="Genomic_DNA"/>
</dbReference>
<evidence type="ECO:0000313" key="1">
    <source>
        <dbReference type="EMBL" id="OCT86613.1"/>
    </source>
</evidence>